<gene>
    <name evidence="2" type="ORF">SAMN06265340_10521</name>
</gene>
<protein>
    <submittedName>
        <fullName evidence="2">Predicted phosphohydrolase</fullName>
    </submittedName>
</protein>
<reference evidence="3" key="1">
    <citation type="submission" date="2017-06" db="EMBL/GenBank/DDBJ databases">
        <authorList>
            <person name="Varghese N."/>
            <person name="Submissions S."/>
        </authorList>
    </citation>
    <scope>NUCLEOTIDE SEQUENCE [LARGE SCALE GENOMIC DNA]</scope>
    <source>
        <strain evidence="3">DSM 15668</strain>
    </source>
</reference>
<dbReference type="SUPFAM" id="SSF56300">
    <property type="entry name" value="Metallo-dependent phosphatases"/>
    <property type="match status" value="1"/>
</dbReference>
<dbReference type="Proteomes" id="UP000198405">
    <property type="component" value="Unassembled WGS sequence"/>
</dbReference>
<dbReference type="AlphaFoldDB" id="A0A238YUU3"/>
<dbReference type="GO" id="GO:0016787">
    <property type="term" value="F:hydrolase activity"/>
    <property type="evidence" value="ECO:0007669"/>
    <property type="project" value="UniProtKB-KW"/>
</dbReference>
<dbReference type="PANTHER" id="PTHR36492:SF2">
    <property type="entry name" value="[ACYL-CARRIER-PROTEIN] PHOSPHODIESTERASE PPTH"/>
    <property type="match status" value="1"/>
</dbReference>
<dbReference type="InterPro" id="IPR004843">
    <property type="entry name" value="Calcineurin-like_PHP"/>
</dbReference>
<proteinExistence type="predicted"/>
<dbReference type="OrthoDB" id="356681at2"/>
<evidence type="ECO:0000313" key="2">
    <source>
        <dbReference type="EMBL" id="SNR74905.1"/>
    </source>
</evidence>
<evidence type="ECO:0000259" key="1">
    <source>
        <dbReference type="Pfam" id="PF00149"/>
    </source>
</evidence>
<dbReference type="Gene3D" id="3.60.21.10">
    <property type="match status" value="1"/>
</dbReference>
<dbReference type="PANTHER" id="PTHR36492">
    <property type="match status" value="1"/>
</dbReference>
<keyword evidence="3" id="KW-1185">Reference proteome</keyword>
<sequence>MKIDIISDLHLKEKGEIEAVKGAGEIIVVAGDISNNIEIVASYLNFLSKNYKAVLFTLGNIELWHKNPANQIETLKNSVNKNVYLLNFLRCIKINGKRIVGGLYFSRNFLTPNDKEKIANGDNSFLTKLENTSRINLHKKIKTFNPQIVITHYPPVSTRNIKKLNTTKIDNFNRIWIFGHYHQFTNFFGKDEFNKDTLYICNCSKKPLSIEF</sequence>
<accession>A0A238YUU3</accession>
<organism evidence="2 3">
    <name type="scientific">Desulfurobacterium atlanticum</name>
    <dbReference type="NCBI Taxonomy" id="240169"/>
    <lineage>
        <taxon>Bacteria</taxon>
        <taxon>Pseudomonadati</taxon>
        <taxon>Aquificota</taxon>
        <taxon>Aquificia</taxon>
        <taxon>Desulfurobacteriales</taxon>
        <taxon>Desulfurobacteriaceae</taxon>
        <taxon>Desulfurobacterium</taxon>
    </lineage>
</organism>
<dbReference type="Pfam" id="PF00149">
    <property type="entry name" value="Metallophos"/>
    <property type="match status" value="1"/>
</dbReference>
<dbReference type="InterPro" id="IPR052963">
    <property type="entry name" value="Pantetheine_PDE"/>
</dbReference>
<dbReference type="RefSeq" id="WP_089322918.1">
    <property type="nucleotide sequence ID" value="NZ_FZOB01000005.1"/>
</dbReference>
<dbReference type="InterPro" id="IPR029052">
    <property type="entry name" value="Metallo-depent_PP-like"/>
</dbReference>
<name>A0A238YUU3_9BACT</name>
<dbReference type="EMBL" id="FZOB01000005">
    <property type="protein sequence ID" value="SNR74905.1"/>
    <property type="molecule type" value="Genomic_DNA"/>
</dbReference>
<keyword evidence="2" id="KW-0378">Hydrolase</keyword>
<evidence type="ECO:0000313" key="3">
    <source>
        <dbReference type="Proteomes" id="UP000198405"/>
    </source>
</evidence>
<feature type="domain" description="Calcineurin-like phosphoesterase" evidence="1">
    <location>
        <begin position="1"/>
        <end position="183"/>
    </location>
</feature>